<keyword evidence="1" id="KW-0560">Oxidoreductase</keyword>
<dbReference type="Gene3D" id="3.40.50.720">
    <property type="entry name" value="NAD(P)-binding Rossmann-like Domain"/>
    <property type="match status" value="1"/>
</dbReference>
<dbReference type="GeneID" id="54423137"/>
<dbReference type="EMBL" id="ML975161">
    <property type="protein sequence ID" value="KAF1811464.1"/>
    <property type="molecule type" value="Genomic_DNA"/>
</dbReference>
<dbReference type="GO" id="GO:0016616">
    <property type="term" value="F:oxidoreductase activity, acting on the CH-OH group of donors, NAD or NADP as acceptor"/>
    <property type="evidence" value="ECO:0007669"/>
    <property type="project" value="TreeGrafter"/>
</dbReference>
<keyword evidence="5" id="KW-1185">Reference proteome</keyword>
<evidence type="ECO:0000313" key="6">
    <source>
        <dbReference type="RefSeq" id="XP_033533095.1"/>
    </source>
</evidence>
<reference evidence="4 6" key="1">
    <citation type="submission" date="2020-01" db="EMBL/GenBank/DDBJ databases">
        <authorList>
            <consortium name="DOE Joint Genome Institute"/>
            <person name="Haridas S."/>
            <person name="Albert R."/>
            <person name="Binder M."/>
            <person name="Bloem J."/>
            <person name="Labutti K."/>
            <person name="Salamov A."/>
            <person name="Andreopoulos B."/>
            <person name="Baker S.E."/>
            <person name="Barry K."/>
            <person name="Bills G."/>
            <person name="Bluhm B.H."/>
            <person name="Cannon C."/>
            <person name="Castanera R."/>
            <person name="Culley D.E."/>
            <person name="Daum C."/>
            <person name="Ezra D."/>
            <person name="Gonzalez J.B."/>
            <person name="Henrissat B."/>
            <person name="Kuo A."/>
            <person name="Liang C."/>
            <person name="Lipzen A."/>
            <person name="Lutzoni F."/>
            <person name="Magnuson J."/>
            <person name="Mondo S."/>
            <person name="Nolan M."/>
            <person name="Ohm R."/>
            <person name="Pangilinan J."/>
            <person name="Park H.-J."/>
            <person name="Ramirez L."/>
            <person name="Alfaro M."/>
            <person name="Sun H."/>
            <person name="Tritt A."/>
            <person name="Yoshinaga Y."/>
            <person name="Zwiers L.-H."/>
            <person name="Turgeon B.G."/>
            <person name="Goodwin S.B."/>
            <person name="Spatafora J.W."/>
            <person name="Crous P.W."/>
            <person name="Grigoriev I.V."/>
        </authorList>
    </citation>
    <scope>NUCLEOTIDE SEQUENCE</scope>
    <source>
        <strain evidence="4 6">CBS 781.70</strain>
    </source>
</reference>
<accession>A0A6G1G084</accession>
<evidence type="ECO:0000313" key="4">
    <source>
        <dbReference type="EMBL" id="KAF1811464.1"/>
    </source>
</evidence>
<dbReference type="PANTHER" id="PTHR10366:SF562">
    <property type="entry name" value="ALDEHYDE REDUCTASE II (AFU_ORTHOLOGUE AFUA_1G11360)"/>
    <property type="match status" value="1"/>
</dbReference>
<gene>
    <name evidence="4 6" type="ORF">P152DRAFT_508049</name>
</gene>
<evidence type="ECO:0000256" key="1">
    <source>
        <dbReference type="ARBA" id="ARBA00023002"/>
    </source>
</evidence>
<name>A0A6G1G084_9PEZI</name>
<evidence type="ECO:0000313" key="5">
    <source>
        <dbReference type="Proteomes" id="UP000504638"/>
    </source>
</evidence>
<comment type="similarity">
    <text evidence="2">Belongs to the NAD(P)-dependent epimerase/dehydratase family. Dihydroflavonol-4-reductase subfamily.</text>
</comment>
<dbReference type="Pfam" id="PF01370">
    <property type="entry name" value="Epimerase"/>
    <property type="match status" value="1"/>
</dbReference>
<dbReference type="RefSeq" id="XP_033533095.1">
    <property type="nucleotide sequence ID" value="XM_033682567.1"/>
</dbReference>
<proteinExistence type="inferred from homology"/>
<dbReference type="InterPro" id="IPR050425">
    <property type="entry name" value="NAD(P)_dehydrat-like"/>
</dbReference>
<sequence length="343" mass="36909">MLNLSPSDTAFPAGSLVLVTGASGYMATHIVDQLLLAGYHVRGTVRDEKKAAWTTEFFSARYGAGKFSAIIVPEMSAIGAFDEAVKGVQGVIHNASNVSFSPDPNEVILPTVAGVTTLLQSAAEEPSVKSFVYTSSSVAASGSNLPVIIDTSTWNDAQIKEAWSVTSAPFPAAHANAVYGASKAEGEKAFWKYVKEEKPHFRANAILPDATIGEVLSTQGSLSTGGWITMVYKNGVDFVKQLPPQWYVNVKDVGRLHVAALLSESVKNERVFASAGPYTWNQILAALRMLYPSKKFADDIEGAKLSILTFPTKRGEQLLQETFGREGWTSLEETVAENVKDLA</sequence>
<reference evidence="6" key="2">
    <citation type="submission" date="2020-04" db="EMBL/GenBank/DDBJ databases">
        <authorList>
            <consortium name="NCBI Genome Project"/>
        </authorList>
    </citation>
    <scope>NUCLEOTIDE SEQUENCE</scope>
    <source>
        <strain evidence="6">CBS 781.70</strain>
    </source>
</reference>
<dbReference type="OrthoDB" id="2735536at2759"/>
<dbReference type="InterPro" id="IPR036291">
    <property type="entry name" value="NAD(P)-bd_dom_sf"/>
</dbReference>
<dbReference type="InterPro" id="IPR001509">
    <property type="entry name" value="Epimerase_deHydtase"/>
</dbReference>
<reference evidence="6" key="3">
    <citation type="submission" date="2025-04" db="UniProtKB">
        <authorList>
            <consortium name="RefSeq"/>
        </authorList>
    </citation>
    <scope>IDENTIFICATION</scope>
    <source>
        <strain evidence="6">CBS 781.70</strain>
    </source>
</reference>
<feature type="domain" description="NAD-dependent epimerase/dehydratase" evidence="3">
    <location>
        <begin position="17"/>
        <end position="198"/>
    </location>
</feature>
<dbReference type="SUPFAM" id="SSF51735">
    <property type="entry name" value="NAD(P)-binding Rossmann-fold domains"/>
    <property type="match status" value="1"/>
</dbReference>
<evidence type="ECO:0000256" key="2">
    <source>
        <dbReference type="ARBA" id="ARBA00023445"/>
    </source>
</evidence>
<evidence type="ECO:0000259" key="3">
    <source>
        <dbReference type="Pfam" id="PF01370"/>
    </source>
</evidence>
<dbReference type="Proteomes" id="UP000504638">
    <property type="component" value="Unplaced"/>
</dbReference>
<dbReference type="AlphaFoldDB" id="A0A6G1G084"/>
<organism evidence="4">
    <name type="scientific">Eremomyces bilateralis CBS 781.70</name>
    <dbReference type="NCBI Taxonomy" id="1392243"/>
    <lineage>
        <taxon>Eukaryota</taxon>
        <taxon>Fungi</taxon>
        <taxon>Dikarya</taxon>
        <taxon>Ascomycota</taxon>
        <taxon>Pezizomycotina</taxon>
        <taxon>Dothideomycetes</taxon>
        <taxon>Dothideomycetes incertae sedis</taxon>
        <taxon>Eremomycetales</taxon>
        <taxon>Eremomycetaceae</taxon>
        <taxon>Eremomyces</taxon>
    </lineage>
</organism>
<protein>
    <submittedName>
        <fullName evidence="4 6">NAD(P)-binding protein</fullName>
    </submittedName>
</protein>
<dbReference type="PANTHER" id="PTHR10366">
    <property type="entry name" value="NAD DEPENDENT EPIMERASE/DEHYDRATASE"/>
    <property type="match status" value="1"/>
</dbReference>